<dbReference type="Proteomes" id="UP000622580">
    <property type="component" value="Unassembled WGS sequence"/>
</dbReference>
<evidence type="ECO:0008006" key="4">
    <source>
        <dbReference type="Google" id="ProtNLM"/>
    </source>
</evidence>
<dbReference type="AlphaFoldDB" id="A0A941HYX9"/>
<dbReference type="RefSeq" id="WP_215343369.1">
    <property type="nucleotide sequence ID" value="NZ_JAGSGD010000003.1"/>
</dbReference>
<sequence length="970" mass="97608">MPQSVIGNLRAILGIETGQFESGLKSAQGKLGGFGKGAALSLAGVAVAAAAATTAISVAVRGQLNALDEMGKMAQKVGVGVAALSQLQYAAELSDLSLEQLGGGLKKLGVNMAGVASGGAQPAAAAFRALGIDVTDANGQLRSTDAVFTDVAGAFGNMADGAGKTALAVQIFGKSGSDLIPLLNSGAKGLAEMRAEADALGLTIDETAARAAEGFNDNLTRLGKVTTGITRQLAAGLAPTLEVVSASLVSAAKDGDFMGAVVATLDIAIRGLVSTGVILGAVFKAVFDTIKGVVAATKLVVAGDFSSAWKILNTEVLDIDALAARVGQVWAKTATRVAATGKRDSAAIVAPISESAAAAKKAVKVIETEAQKAVKAALDLVAAEDKAFGERGMTSDQIRSKELLAAASTLVAAGFLSEAAHAARLVDELRDLEGNQRKIIDLNPTLTNGMADLAAELEKLKDTRTPLEQIADAFYGITDALSGAARAFKAGDFVGVIAGAGQALKGIKAAFAAGATAATKFGAVAGVAQAAGQLIGGTGGAALSGAASGAAAGMAFGPVGAVVGGLIGGITGFFGASKAKKQAKQQAAEQARLEAQRKAAEEASTRRELEIQVIEASGDALAAQAEREKDLLAALSPANAELQKQVWVQTKAADMARQRRALEEQLLEATGQSAQALVMIREDGLKALPPELRALQQSIYDVVDASQAAEAAQAKYEAALAVAEGRRDDARDVLTQAYDREARAIEGVRDRFADLAEALADFGRELASGVLTDLNPGQQLAAARAAFDALVGKTDEASLAALPAAGRALLEASRAAAPNAAVAARDLAGVRAAVQAAEVAARGQVGVAQQQLTALQEQVAGYLTLNASVLSVRDAIADLAKAMAAVAKAANDNAQAAKGQTFDPASTAAAVAAAAATSSAGVPTPAFDLAPDIAAALAPYLTQMVINTGATARTLDDVTRGGNAFQTIAA</sequence>
<feature type="coiled-coil region" evidence="1">
    <location>
        <begin position="576"/>
        <end position="603"/>
    </location>
</feature>
<evidence type="ECO:0000256" key="1">
    <source>
        <dbReference type="SAM" id="Coils"/>
    </source>
</evidence>
<comment type="caution">
    <text evidence="2">The sequence shown here is derived from an EMBL/GenBank/DDBJ whole genome shotgun (WGS) entry which is preliminary data.</text>
</comment>
<gene>
    <name evidence="2" type="ORF">JKL49_20870</name>
</gene>
<reference evidence="2" key="1">
    <citation type="submission" date="2021-04" db="EMBL/GenBank/DDBJ databases">
        <title>Draft genome assembly of strain Phenylobacterium sp. 20VBR1 using MiniION and Illumina platforms.</title>
        <authorList>
            <person name="Thomas F.A."/>
            <person name="Krishnan K.P."/>
            <person name="Sinha R.K."/>
        </authorList>
    </citation>
    <scope>NUCLEOTIDE SEQUENCE</scope>
    <source>
        <strain evidence="2">20VBR1</strain>
    </source>
</reference>
<accession>A0A941HYX9</accession>
<proteinExistence type="predicted"/>
<keyword evidence="3" id="KW-1185">Reference proteome</keyword>
<organism evidence="2 3">
    <name type="scientific">Phenylobacterium glaciei</name>
    <dbReference type="NCBI Taxonomy" id="2803784"/>
    <lineage>
        <taxon>Bacteria</taxon>
        <taxon>Pseudomonadati</taxon>
        <taxon>Pseudomonadota</taxon>
        <taxon>Alphaproteobacteria</taxon>
        <taxon>Caulobacterales</taxon>
        <taxon>Caulobacteraceae</taxon>
        <taxon>Phenylobacterium</taxon>
    </lineage>
</organism>
<dbReference type="EMBL" id="JAGSGD010000003">
    <property type="protein sequence ID" value="MBR7621857.1"/>
    <property type="molecule type" value="Genomic_DNA"/>
</dbReference>
<keyword evidence="1" id="KW-0175">Coiled coil</keyword>
<evidence type="ECO:0000313" key="2">
    <source>
        <dbReference type="EMBL" id="MBR7621857.1"/>
    </source>
</evidence>
<evidence type="ECO:0000313" key="3">
    <source>
        <dbReference type="Proteomes" id="UP000622580"/>
    </source>
</evidence>
<name>A0A941HYX9_9CAUL</name>
<protein>
    <recommendedName>
        <fullName evidence="4">Phage tail tape measure protein</fullName>
    </recommendedName>
</protein>